<dbReference type="SUPFAM" id="SSF47781">
    <property type="entry name" value="RuvA domain 2-like"/>
    <property type="match status" value="1"/>
</dbReference>
<dbReference type="PROSITE" id="PS51918">
    <property type="entry name" value="RADICAL_SAM"/>
    <property type="match status" value="1"/>
</dbReference>
<dbReference type="SMART" id="SM00278">
    <property type="entry name" value="HhH1"/>
    <property type="match status" value="1"/>
</dbReference>
<name>A0A4P6JMK8_KTERU</name>
<organism evidence="6 7">
    <name type="scientific">Ktedonosporobacter rubrisoli</name>
    <dbReference type="NCBI Taxonomy" id="2509675"/>
    <lineage>
        <taxon>Bacteria</taxon>
        <taxon>Bacillati</taxon>
        <taxon>Chloroflexota</taxon>
        <taxon>Ktedonobacteria</taxon>
        <taxon>Ktedonobacterales</taxon>
        <taxon>Ktedonosporobacteraceae</taxon>
        <taxon>Ktedonosporobacter</taxon>
    </lineage>
</organism>
<dbReference type="InterPro" id="IPR058240">
    <property type="entry name" value="rSAM_sf"/>
</dbReference>
<dbReference type="RefSeq" id="WP_129886935.1">
    <property type="nucleotide sequence ID" value="NZ_CP035758.1"/>
</dbReference>
<dbReference type="GO" id="GO:0051536">
    <property type="term" value="F:iron-sulfur cluster binding"/>
    <property type="evidence" value="ECO:0007669"/>
    <property type="project" value="UniProtKB-KW"/>
</dbReference>
<dbReference type="InterPro" id="IPR010994">
    <property type="entry name" value="RuvA_2-like"/>
</dbReference>
<keyword evidence="4" id="KW-0411">Iron-sulfur</keyword>
<dbReference type="InterPro" id="IPR007197">
    <property type="entry name" value="rSAM"/>
</dbReference>
<dbReference type="GO" id="GO:0046872">
    <property type="term" value="F:metal ion binding"/>
    <property type="evidence" value="ECO:0007669"/>
    <property type="project" value="UniProtKB-KW"/>
</dbReference>
<dbReference type="EMBL" id="CP035758">
    <property type="protein sequence ID" value="QBD76290.1"/>
    <property type="molecule type" value="Genomic_DNA"/>
</dbReference>
<evidence type="ECO:0000313" key="7">
    <source>
        <dbReference type="Proteomes" id="UP000290365"/>
    </source>
</evidence>
<dbReference type="SMART" id="SM00729">
    <property type="entry name" value="Elp3"/>
    <property type="match status" value="1"/>
</dbReference>
<dbReference type="InterPro" id="IPR023874">
    <property type="entry name" value="DNA_rSAM_put"/>
</dbReference>
<dbReference type="AlphaFoldDB" id="A0A4P6JMK8"/>
<evidence type="ECO:0000256" key="2">
    <source>
        <dbReference type="ARBA" id="ARBA00022723"/>
    </source>
</evidence>
<dbReference type="InterPro" id="IPR006638">
    <property type="entry name" value="Elp3/MiaA/NifB-like_rSAM"/>
</dbReference>
<dbReference type="SFLD" id="SFLDS00029">
    <property type="entry name" value="Radical_SAM"/>
    <property type="match status" value="1"/>
</dbReference>
<gene>
    <name evidence="6" type="ORF">EPA93_09830</name>
</gene>
<accession>A0A4P6JMK8</accession>
<dbReference type="SFLD" id="SFLDG01102">
    <property type="entry name" value="Uncharacterised_Radical_SAM_Su"/>
    <property type="match status" value="1"/>
</dbReference>
<evidence type="ECO:0000313" key="6">
    <source>
        <dbReference type="EMBL" id="QBD76290.1"/>
    </source>
</evidence>
<evidence type="ECO:0000256" key="3">
    <source>
        <dbReference type="ARBA" id="ARBA00023004"/>
    </source>
</evidence>
<dbReference type="GO" id="GO:0003677">
    <property type="term" value="F:DNA binding"/>
    <property type="evidence" value="ECO:0007669"/>
    <property type="project" value="InterPro"/>
</dbReference>
<keyword evidence="2" id="KW-0479">Metal-binding</keyword>
<dbReference type="Proteomes" id="UP000290365">
    <property type="component" value="Chromosome"/>
</dbReference>
<dbReference type="InterPro" id="IPR003583">
    <property type="entry name" value="Hlx-hairpin-Hlx_DNA-bd_motif"/>
</dbReference>
<dbReference type="Pfam" id="PF04055">
    <property type="entry name" value="Radical_SAM"/>
    <property type="match status" value="1"/>
</dbReference>
<dbReference type="KEGG" id="kbs:EPA93_09830"/>
<keyword evidence="3" id="KW-0408">Iron</keyword>
<dbReference type="GO" id="GO:0006281">
    <property type="term" value="P:DNA repair"/>
    <property type="evidence" value="ECO:0007669"/>
    <property type="project" value="InterPro"/>
</dbReference>
<reference evidence="6 7" key="1">
    <citation type="submission" date="2019-01" db="EMBL/GenBank/DDBJ databases">
        <title>Ktedonosporobacter rubrisoli SCAWS-G2.</title>
        <authorList>
            <person name="Huang Y."/>
            <person name="Yan B."/>
        </authorList>
    </citation>
    <scope>NUCLEOTIDE SEQUENCE [LARGE SCALE GENOMIC DNA]</scope>
    <source>
        <strain evidence="6 7">SCAWS-G2</strain>
    </source>
</reference>
<proteinExistence type="predicted"/>
<dbReference type="OrthoDB" id="9801154at2"/>
<sequence length="400" mass="45093">MGLDIRTLVLYTATMLVQMQPDIIIKLAQMGNATVFEPAGDQPKQEQQPTAYQSHSLAECITNVVTPRGSLPVLKTMVTTACEKNCYYCPFRAGRSRMKRLTFGPDELARGFDTLQRAGSVGGMFLSSGIIKGGVTTQDKIISTAEILRKRYEYGGYLHLKIMPGIEYEQLYRLMQLADRVSINLEGPTQERVNALAPKKDFERELLRMLRWTAEIRRQHPEERLAGTVTQFVVGAVGDTDQELLSLSEQLYRQVGLSRVYYSGFNPVLQTPFEQMPATDPLREHRLYQASFLLRHYGWRVKDLAFLAAGNLPTDMDPKRAWAERYLRGTPVEIMTASRGRLLRVPGIGPKGAEAILQARRRGRLTELAHLQKLGIHAPEQAAPYILLAGRRPIMQSSLF</sequence>
<evidence type="ECO:0000256" key="4">
    <source>
        <dbReference type="ARBA" id="ARBA00023014"/>
    </source>
</evidence>
<dbReference type="Gene3D" id="3.20.20.70">
    <property type="entry name" value="Aldolase class I"/>
    <property type="match status" value="1"/>
</dbReference>
<evidence type="ECO:0000259" key="5">
    <source>
        <dbReference type="PROSITE" id="PS51918"/>
    </source>
</evidence>
<evidence type="ECO:0000256" key="1">
    <source>
        <dbReference type="ARBA" id="ARBA00022691"/>
    </source>
</evidence>
<dbReference type="InterPro" id="IPR013785">
    <property type="entry name" value="Aldolase_TIM"/>
</dbReference>
<keyword evidence="7" id="KW-1185">Reference proteome</keyword>
<dbReference type="SUPFAM" id="SSF102114">
    <property type="entry name" value="Radical SAM enzymes"/>
    <property type="match status" value="1"/>
</dbReference>
<feature type="domain" description="Radical SAM core" evidence="5">
    <location>
        <begin position="66"/>
        <end position="303"/>
    </location>
</feature>
<keyword evidence="1" id="KW-0949">S-adenosyl-L-methionine</keyword>
<protein>
    <submittedName>
        <fullName evidence="6">Radical SAM protein</fullName>
    </submittedName>
</protein>
<dbReference type="GO" id="GO:0003824">
    <property type="term" value="F:catalytic activity"/>
    <property type="evidence" value="ECO:0007669"/>
    <property type="project" value="InterPro"/>
</dbReference>
<dbReference type="Gene3D" id="1.10.150.320">
    <property type="entry name" value="Photosystem II 12 kDa extrinsic protein"/>
    <property type="match status" value="1"/>
</dbReference>